<dbReference type="PaxDb" id="4113-PGSC0003DMT400095908"/>
<dbReference type="AlphaFoldDB" id="M1DXA7"/>
<evidence type="ECO:0000313" key="3">
    <source>
        <dbReference type="Proteomes" id="UP000011115"/>
    </source>
</evidence>
<proteinExistence type="predicted"/>
<sequence length="232" mass="24891">MPSQNVSIIRLSKAVPGLHHRGDSDKLEYNHCLRCTHACKAEPNLTFIPNIAHKIMQTSSGTPRCQEGCGSYAYILKDQVERKKAASVDFPASTHPGFPTPDGTTALSVDRRVASLEASVPGMIKIALADVVTPLNIIIDALASRITVLEIPDVHEMPQTTTGHRDRAEQTTDPESEAETDEKMHEETEGTAYEDLTESEVIIIDVAVQASLAPITRSSGAGPSGVTPGIKA</sequence>
<dbReference type="Proteomes" id="UP000011115">
    <property type="component" value="Unassembled WGS sequence"/>
</dbReference>
<reference evidence="3" key="1">
    <citation type="journal article" date="2011" name="Nature">
        <title>Genome sequence and analysis of the tuber crop potato.</title>
        <authorList>
            <consortium name="The Potato Genome Sequencing Consortium"/>
        </authorList>
    </citation>
    <scope>NUCLEOTIDE SEQUENCE [LARGE SCALE GENOMIC DNA]</scope>
    <source>
        <strain evidence="3">cv. DM1-3 516 R44</strain>
    </source>
</reference>
<accession>M1DXA7</accession>
<protein>
    <recommendedName>
        <fullName evidence="4">Polyprotein protein</fullName>
    </recommendedName>
</protein>
<evidence type="ECO:0008006" key="4">
    <source>
        <dbReference type="Google" id="ProtNLM"/>
    </source>
</evidence>
<organism evidence="2 3">
    <name type="scientific">Solanum tuberosum</name>
    <name type="common">Potato</name>
    <dbReference type="NCBI Taxonomy" id="4113"/>
    <lineage>
        <taxon>Eukaryota</taxon>
        <taxon>Viridiplantae</taxon>
        <taxon>Streptophyta</taxon>
        <taxon>Embryophyta</taxon>
        <taxon>Tracheophyta</taxon>
        <taxon>Spermatophyta</taxon>
        <taxon>Magnoliopsida</taxon>
        <taxon>eudicotyledons</taxon>
        <taxon>Gunneridae</taxon>
        <taxon>Pentapetalae</taxon>
        <taxon>asterids</taxon>
        <taxon>lamiids</taxon>
        <taxon>Solanales</taxon>
        <taxon>Solanaceae</taxon>
        <taxon>Solanoideae</taxon>
        <taxon>Solaneae</taxon>
        <taxon>Solanum</taxon>
    </lineage>
</organism>
<dbReference type="HOGENOM" id="CLU_1196643_0_0_1"/>
<feature type="region of interest" description="Disordered" evidence="1">
    <location>
        <begin position="157"/>
        <end position="190"/>
    </location>
</feature>
<evidence type="ECO:0000313" key="2">
    <source>
        <dbReference type="EnsemblPlants" id="PGSC0003DMT400095908"/>
    </source>
</evidence>
<dbReference type="EnsemblPlants" id="PGSC0003DMT400095908">
    <property type="protein sequence ID" value="PGSC0003DMT400095908"/>
    <property type="gene ID" value="PGSC0003DMG400045479"/>
</dbReference>
<dbReference type="Gramene" id="PGSC0003DMT400095908">
    <property type="protein sequence ID" value="PGSC0003DMT400095908"/>
    <property type="gene ID" value="PGSC0003DMG400045479"/>
</dbReference>
<dbReference type="InParanoid" id="M1DXA7"/>
<evidence type="ECO:0000256" key="1">
    <source>
        <dbReference type="SAM" id="MobiDB-lite"/>
    </source>
</evidence>
<reference evidence="2" key="2">
    <citation type="submission" date="2015-06" db="UniProtKB">
        <authorList>
            <consortium name="EnsemblPlants"/>
        </authorList>
    </citation>
    <scope>IDENTIFICATION</scope>
    <source>
        <strain evidence="2">DM1-3 516 R44</strain>
    </source>
</reference>
<keyword evidence="3" id="KW-1185">Reference proteome</keyword>
<name>M1DXA7_SOLTU</name>